<evidence type="ECO:0000313" key="3">
    <source>
        <dbReference type="Proteomes" id="UP000315914"/>
    </source>
</evidence>
<reference evidence="2 3" key="1">
    <citation type="submission" date="2019-06" db="EMBL/GenBank/DDBJ databases">
        <title>Genomic Encyclopedia of Type Strains, Phase IV (KMG-V): Genome sequencing to study the core and pangenomes of soil and plant-associated prokaryotes.</title>
        <authorList>
            <person name="Whitman W."/>
        </authorList>
    </citation>
    <scope>NUCLEOTIDE SEQUENCE [LARGE SCALE GENOMIC DNA]</scope>
    <source>
        <strain evidence="2 3">BR 10556</strain>
    </source>
</reference>
<accession>A0A560I9W6</accession>
<dbReference type="InterPro" id="IPR006311">
    <property type="entry name" value="TAT_signal"/>
</dbReference>
<dbReference type="InterPro" id="IPR011051">
    <property type="entry name" value="RmlC_Cupin_sf"/>
</dbReference>
<dbReference type="PROSITE" id="PS51318">
    <property type="entry name" value="TAT"/>
    <property type="match status" value="1"/>
</dbReference>
<feature type="chain" id="PRO_5021957887" description="Cupin domain" evidence="1">
    <location>
        <begin position="30"/>
        <end position="237"/>
    </location>
</feature>
<evidence type="ECO:0000256" key="1">
    <source>
        <dbReference type="SAM" id="SignalP"/>
    </source>
</evidence>
<name>A0A560I9W6_9BRAD</name>
<sequence length="237" mass="26117">MRNAIGRRQFLCGCCAVLGAAVLPRQARAAGDPEIVPIEFASFHDQTFSNEYLQFMNVTIPPGQIAAYHRHTRDFAQVYMAVSDAEGTPLGGKPVITPRKVGEVLFTNYTKQPVVHQVANVGASDFRIMGFELFDSQPGRFSPLPRPEPYVSVIDNHRVQAWRLILKPGEVAPAMQQAAPGVRIAVQGGMLVECVQGKPEHKLNLKYGDFAWQNAGPVRTMRNAGTSTVELVEFELK</sequence>
<dbReference type="InterPro" id="IPR014710">
    <property type="entry name" value="RmlC-like_jellyroll"/>
</dbReference>
<comment type="caution">
    <text evidence="2">The sequence shown here is derived from an EMBL/GenBank/DDBJ whole genome shotgun (WGS) entry which is preliminary data.</text>
</comment>
<dbReference type="AlphaFoldDB" id="A0A560I9W6"/>
<keyword evidence="1" id="KW-0732">Signal</keyword>
<proteinExistence type="predicted"/>
<keyword evidence="3" id="KW-1185">Reference proteome</keyword>
<dbReference type="EMBL" id="VITW01000003">
    <property type="protein sequence ID" value="TWB78889.1"/>
    <property type="molecule type" value="Genomic_DNA"/>
</dbReference>
<protein>
    <recommendedName>
        <fullName evidence="4">Cupin domain</fullName>
    </recommendedName>
</protein>
<organism evidence="2 3">
    <name type="scientific">Bradyrhizobium sacchari</name>
    <dbReference type="NCBI Taxonomy" id="1399419"/>
    <lineage>
        <taxon>Bacteria</taxon>
        <taxon>Pseudomonadati</taxon>
        <taxon>Pseudomonadota</taxon>
        <taxon>Alphaproteobacteria</taxon>
        <taxon>Hyphomicrobiales</taxon>
        <taxon>Nitrobacteraceae</taxon>
        <taxon>Bradyrhizobium</taxon>
    </lineage>
</organism>
<evidence type="ECO:0000313" key="2">
    <source>
        <dbReference type="EMBL" id="TWB78889.1"/>
    </source>
</evidence>
<dbReference type="Gene3D" id="2.60.120.10">
    <property type="entry name" value="Jelly Rolls"/>
    <property type="match status" value="2"/>
</dbReference>
<dbReference type="Proteomes" id="UP000315914">
    <property type="component" value="Unassembled WGS sequence"/>
</dbReference>
<feature type="signal peptide" evidence="1">
    <location>
        <begin position="1"/>
        <end position="29"/>
    </location>
</feature>
<evidence type="ECO:0008006" key="4">
    <source>
        <dbReference type="Google" id="ProtNLM"/>
    </source>
</evidence>
<gene>
    <name evidence="2" type="ORF">FBZ95_103736</name>
</gene>
<dbReference type="SUPFAM" id="SSF51182">
    <property type="entry name" value="RmlC-like cupins"/>
    <property type="match status" value="1"/>
</dbReference>